<reference evidence="3" key="1">
    <citation type="submission" date="2011-07" db="EMBL/GenBank/DDBJ databases">
        <authorList>
            <consortium name="Caenorhabditis brenneri Sequencing and Analysis Consortium"/>
            <person name="Wilson R.K."/>
        </authorList>
    </citation>
    <scope>NUCLEOTIDE SEQUENCE [LARGE SCALE GENOMIC DNA]</scope>
    <source>
        <strain evidence="3">PB2801</strain>
    </source>
</reference>
<sequence length="73" mass="8810">MYNEEMNAVTDKSIWLTGVMMMLLVVLRILSTSLRHLWRNFRQRNDHQQVVVLVQASRNVRYQQNKKKHKTRA</sequence>
<evidence type="ECO:0000313" key="3">
    <source>
        <dbReference type="Proteomes" id="UP000008068"/>
    </source>
</evidence>
<dbReference type="AlphaFoldDB" id="G0NXM8"/>
<keyword evidence="1" id="KW-0812">Transmembrane</keyword>
<feature type="transmembrane region" description="Helical" evidence="1">
    <location>
        <begin position="14"/>
        <end position="34"/>
    </location>
</feature>
<proteinExistence type="predicted"/>
<accession>G0NXM8</accession>
<keyword evidence="1" id="KW-1133">Transmembrane helix</keyword>
<protein>
    <submittedName>
        <fullName evidence="2">Uncharacterized protein</fullName>
    </submittedName>
</protein>
<evidence type="ECO:0000256" key="1">
    <source>
        <dbReference type="SAM" id="Phobius"/>
    </source>
</evidence>
<gene>
    <name evidence="2" type="ORF">CAEBREN_06307</name>
</gene>
<name>G0NXM8_CAEBE</name>
<organism evidence="3">
    <name type="scientific">Caenorhabditis brenneri</name>
    <name type="common">Nematode worm</name>
    <dbReference type="NCBI Taxonomy" id="135651"/>
    <lineage>
        <taxon>Eukaryota</taxon>
        <taxon>Metazoa</taxon>
        <taxon>Ecdysozoa</taxon>
        <taxon>Nematoda</taxon>
        <taxon>Chromadorea</taxon>
        <taxon>Rhabditida</taxon>
        <taxon>Rhabditina</taxon>
        <taxon>Rhabditomorpha</taxon>
        <taxon>Rhabditoidea</taxon>
        <taxon>Rhabditidae</taxon>
        <taxon>Peloderinae</taxon>
        <taxon>Caenorhabditis</taxon>
    </lineage>
</organism>
<dbReference type="Proteomes" id="UP000008068">
    <property type="component" value="Unassembled WGS sequence"/>
</dbReference>
<dbReference type="InParanoid" id="G0NXM8"/>
<keyword evidence="1" id="KW-0472">Membrane</keyword>
<evidence type="ECO:0000313" key="2">
    <source>
        <dbReference type="EMBL" id="EGT39579.1"/>
    </source>
</evidence>
<keyword evidence="3" id="KW-1185">Reference proteome</keyword>
<dbReference type="HOGENOM" id="CLU_2706982_0_0_1"/>
<dbReference type="EMBL" id="GL379973">
    <property type="protein sequence ID" value="EGT39579.1"/>
    <property type="molecule type" value="Genomic_DNA"/>
</dbReference>